<organism evidence="2">
    <name type="scientific">Pandoravirus macleodensis</name>
    <dbReference type="NCBI Taxonomy" id="2107707"/>
    <lineage>
        <taxon>Viruses</taxon>
        <taxon>Pandoravirus</taxon>
    </lineage>
</organism>
<accession>A0A2U7UI10</accession>
<gene>
    <name evidence="2" type="ORF">pmac_cds_883</name>
</gene>
<proteinExistence type="predicted"/>
<dbReference type="GeneID" id="36842026"/>
<evidence type="ECO:0000256" key="1">
    <source>
        <dbReference type="SAM" id="MobiDB-lite"/>
    </source>
</evidence>
<feature type="compositionally biased region" description="Polar residues" evidence="1">
    <location>
        <begin position="1"/>
        <end position="18"/>
    </location>
</feature>
<sequence>MSDCTASSTVPLAQSTTGDHPLSVRKRKRIIVGSDIDPKSQYRHHGRHEMSACHRRCANADCLCDAPHISTGSATHETLERLRSAASIDRNAPLVDARPHASTHANLVALLRWARAVLYEDDVPDDAVGPRQGTDAQRDRDYIMMRAASRAFAASDVEWRSIGAAPGRVRDATPGNEIVARALWTVERLEAGMTSTAAVHSAAQVRLEAVASVRRLSPCRAEADVTTCTDGAPWCRAVAIVGTAYRSAMRRRLVRIYVAYAPVAAEVDRMRDMGDEAPDGDIPTPRSVRAWLATRGNDSSTTLANDDRGSAARHNREHAGPCKRIRLAPPVSVCTSSDSFESARPVAS</sequence>
<protein>
    <submittedName>
        <fullName evidence="2">Uncharacterized protein</fullName>
    </submittedName>
</protein>
<dbReference type="Proteomes" id="UP000249758">
    <property type="component" value="Segment"/>
</dbReference>
<feature type="region of interest" description="Disordered" evidence="1">
    <location>
        <begin position="294"/>
        <end position="322"/>
    </location>
</feature>
<name>A0A2U7UI10_9VIRU</name>
<dbReference type="RefSeq" id="YP_009481567.1">
    <property type="nucleotide sequence ID" value="NC_037665.1"/>
</dbReference>
<evidence type="ECO:0000313" key="2">
    <source>
        <dbReference type="EMBL" id="AVK77571.1"/>
    </source>
</evidence>
<dbReference type="EMBL" id="MG011691">
    <property type="protein sequence ID" value="AVK77571.1"/>
    <property type="molecule type" value="Genomic_DNA"/>
</dbReference>
<feature type="compositionally biased region" description="Basic residues" evidence="1">
    <location>
        <begin position="311"/>
        <end position="322"/>
    </location>
</feature>
<dbReference type="KEGG" id="vg:36842026"/>
<reference evidence="2" key="1">
    <citation type="journal article" date="2018" name="Nat. Commun.">
        <title>Diversity and evolution of the emerging Pandoraviridae family.</title>
        <authorList>
            <person name="Legendre M."/>
            <person name="Fabre E."/>
            <person name="Poirot O."/>
            <person name="Jeudy S."/>
            <person name="Lartigue A."/>
            <person name="Alempic J.M."/>
            <person name="Beucher L."/>
            <person name="Philippe N."/>
            <person name="Bertaux L."/>
            <person name="Christo-Foroux E."/>
            <person name="Labadie K."/>
            <person name="Coute Y."/>
            <person name="Abergel C."/>
            <person name="Claverie J.M."/>
        </authorList>
    </citation>
    <scope>NUCLEOTIDE SEQUENCE [LARGE SCALE GENOMIC DNA]</scope>
    <source>
        <strain evidence="2">Macleodensis</strain>
    </source>
</reference>
<feature type="region of interest" description="Disordered" evidence="1">
    <location>
        <begin position="1"/>
        <end position="23"/>
    </location>
</feature>